<dbReference type="EMBL" id="BARS01047654">
    <property type="protein sequence ID" value="GAG28888.1"/>
    <property type="molecule type" value="Genomic_DNA"/>
</dbReference>
<evidence type="ECO:0000259" key="1">
    <source>
        <dbReference type="Pfam" id="PF02737"/>
    </source>
</evidence>
<dbReference type="Gene3D" id="3.40.50.720">
    <property type="entry name" value="NAD(P)-binding Rossmann-like Domain"/>
    <property type="match status" value="1"/>
</dbReference>
<dbReference type="InterPro" id="IPR036291">
    <property type="entry name" value="NAD(P)-bd_dom_sf"/>
</dbReference>
<feature type="non-terminal residue" evidence="2">
    <location>
        <position position="130"/>
    </location>
</feature>
<organism evidence="2">
    <name type="scientific">marine sediment metagenome</name>
    <dbReference type="NCBI Taxonomy" id="412755"/>
    <lineage>
        <taxon>unclassified sequences</taxon>
        <taxon>metagenomes</taxon>
        <taxon>ecological metagenomes</taxon>
    </lineage>
</organism>
<feature type="domain" description="3-hydroxyacyl-CoA dehydrogenase NAD binding" evidence="1">
    <location>
        <begin position="9"/>
        <end position="129"/>
    </location>
</feature>
<proteinExistence type="predicted"/>
<evidence type="ECO:0000313" key="2">
    <source>
        <dbReference type="EMBL" id="GAG28888.1"/>
    </source>
</evidence>
<dbReference type="PANTHER" id="PTHR48075">
    <property type="entry name" value="3-HYDROXYACYL-COA DEHYDROGENASE FAMILY PROTEIN"/>
    <property type="match status" value="1"/>
</dbReference>
<accession>X0WWS1</accession>
<protein>
    <recommendedName>
        <fullName evidence="1">3-hydroxyacyl-CoA dehydrogenase NAD binding domain-containing protein</fullName>
    </recommendedName>
</protein>
<dbReference type="SUPFAM" id="SSF51735">
    <property type="entry name" value="NAD(P)-binding Rossmann-fold domains"/>
    <property type="match status" value="1"/>
</dbReference>
<dbReference type="GO" id="GO:0070403">
    <property type="term" value="F:NAD+ binding"/>
    <property type="evidence" value="ECO:0007669"/>
    <property type="project" value="InterPro"/>
</dbReference>
<name>X0WWS1_9ZZZZ</name>
<dbReference type="AlphaFoldDB" id="X0WWS1"/>
<comment type="caution">
    <text evidence="2">The sequence shown here is derived from an EMBL/GenBank/DDBJ whole genome shotgun (WGS) entry which is preliminary data.</text>
</comment>
<sequence length="130" mass="14190">MQAKNIKNISVIGAGFMGCGIAQVFATKKYNVLLYNRSHPGDTGFFSKRVENIRSILSTMARKGVGAESEIEAIISRIKTTTSMDEATSGAQFVIENVAENLELKQQVFQELDQLCPPETILATNTSVMS</sequence>
<dbReference type="InterPro" id="IPR006176">
    <property type="entry name" value="3-OHacyl-CoA_DH_NAD-bd"/>
</dbReference>
<dbReference type="PANTHER" id="PTHR48075:SF5">
    <property type="entry name" value="3-HYDROXYBUTYRYL-COA DEHYDROGENASE"/>
    <property type="match status" value="1"/>
</dbReference>
<dbReference type="PROSITE" id="PS51257">
    <property type="entry name" value="PROKAR_LIPOPROTEIN"/>
    <property type="match status" value="1"/>
</dbReference>
<gene>
    <name evidence="2" type="ORF">S01H1_71557</name>
</gene>
<reference evidence="2" key="1">
    <citation type="journal article" date="2014" name="Front. Microbiol.">
        <title>High frequency of phylogenetically diverse reductive dehalogenase-homologous genes in deep subseafloor sedimentary metagenomes.</title>
        <authorList>
            <person name="Kawai M."/>
            <person name="Futagami T."/>
            <person name="Toyoda A."/>
            <person name="Takaki Y."/>
            <person name="Nishi S."/>
            <person name="Hori S."/>
            <person name="Arai W."/>
            <person name="Tsubouchi T."/>
            <person name="Morono Y."/>
            <person name="Uchiyama I."/>
            <person name="Ito T."/>
            <person name="Fujiyama A."/>
            <person name="Inagaki F."/>
            <person name="Takami H."/>
        </authorList>
    </citation>
    <scope>NUCLEOTIDE SEQUENCE</scope>
    <source>
        <strain evidence="2">Expedition CK06-06</strain>
    </source>
</reference>
<dbReference type="GO" id="GO:0006631">
    <property type="term" value="P:fatty acid metabolic process"/>
    <property type="evidence" value="ECO:0007669"/>
    <property type="project" value="InterPro"/>
</dbReference>
<dbReference type="Pfam" id="PF02737">
    <property type="entry name" value="3HCDH_N"/>
    <property type="match status" value="1"/>
</dbReference>
<dbReference type="GO" id="GO:0016491">
    <property type="term" value="F:oxidoreductase activity"/>
    <property type="evidence" value="ECO:0007669"/>
    <property type="project" value="TreeGrafter"/>
</dbReference>